<name>A0ABQ6NCU0_9STRA</name>
<dbReference type="InterPro" id="IPR007303">
    <property type="entry name" value="TIP41-like"/>
</dbReference>
<dbReference type="PANTHER" id="PTHR21021:SF16">
    <property type="entry name" value="TIP41-LIKE PROTEIN"/>
    <property type="match status" value="1"/>
</dbReference>
<comment type="similarity">
    <text evidence="1">Belongs to the TIP41 family.</text>
</comment>
<organism evidence="3 4">
    <name type="scientific">Tetraparma gracilis</name>
    <dbReference type="NCBI Taxonomy" id="2962635"/>
    <lineage>
        <taxon>Eukaryota</taxon>
        <taxon>Sar</taxon>
        <taxon>Stramenopiles</taxon>
        <taxon>Ochrophyta</taxon>
        <taxon>Bolidophyceae</taxon>
        <taxon>Parmales</taxon>
        <taxon>Triparmaceae</taxon>
        <taxon>Tetraparma</taxon>
    </lineage>
</organism>
<comment type="caution">
    <text evidence="3">The sequence shown here is derived from an EMBL/GenBank/DDBJ whole genome shotgun (WGS) entry which is preliminary data.</text>
</comment>
<feature type="compositionally biased region" description="Low complexity" evidence="2">
    <location>
        <begin position="79"/>
        <end position="90"/>
    </location>
</feature>
<proteinExistence type="inferred from homology"/>
<keyword evidence="4" id="KW-1185">Reference proteome</keyword>
<dbReference type="Pfam" id="PF04176">
    <property type="entry name" value="TIP41"/>
    <property type="match status" value="1"/>
</dbReference>
<reference evidence="3 4" key="1">
    <citation type="journal article" date="2023" name="Commun. Biol.">
        <title>Genome analysis of Parmales, the sister group of diatoms, reveals the evolutionary specialization of diatoms from phago-mixotrophs to photoautotrophs.</title>
        <authorList>
            <person name="Ban H."/>
            <person name="Sato S."/>
            <person name="Yoshikawa S."/>
            <person name="Yamada K."/>
            <person name="Nakamura Y."/>
            <person name="Ichinomiya M."/>
            <person name="Sato N."/>
            <person name="Blanc-Mathieu R."/>
            <person name="Endo H."/>
            <person name="Kuwata A."/>
            <person name="Ogata H."/>
        </authorList>
    </citation>
    <scope>NUCLEOTIDE SEQUENCE [LARGE SCALE GENOMIC DNA]</scope>
</reference>
<evidence type="ECO:0008006" key="5">
    <source>
        <dbReference type="Google" id="ProtNLM"/>
    </source>
</evidence>
<dbReference type="InterPro" id="IPR051330">
    <property type="entry name" value="Phosphatase_reg/MetRdx"/>
</dbReference>
<evidence type="ECO:0000313" key="3">
    <source>
        <dbReference type="EMBL" id="GMI54559.1"/>
    </source>
</evidence>
<gene>
    <name evidence="3" type="ORF">TeGR_g854</name>
</gene>
<evidence type="ECO:0000313" key="4">
    <source>
        <dbReference type="Proteomes" id="UP001165060"/>
    </source>
</evidence>
<sequence>MLVPCPEQTYATAHVTAELISGGAVVLRLSLTPGGALEAWAGAHVGMRGRDTGVNLLQSEFAGRWAEREAEREAERGAGKAPLDGPAAPARPAPAITTHESMKYDWTFSTPYLCSLSLSPHCHPDHPPQWLPCPPGGIKMPLLTDRSAPILMFADVPLYEDDLHDVGDAHLSAKIRVMPSCWYVLQRLVVRVDGVLVRARDVRIFHEFGSGAVFRDVSWRECGWGELGKHGLPRDVKSWHDRAKVQGMVGKLPLVGKMPEGVLPHAVLRLPNIVEAVKD</sequence>
<dbReference type="Proteomes" id="UP001165060">
    <property type="component" value="Unassembled WGS sequence"/>
</dbReference>
<accession>A0ABQ6NCU0</accession>
<feature type="compositionally biased region" description="Basic and acidic residues" evidence="2">
    <location>
        <begin position="67"/>
        <end position="78"/>
    </location>
</feature>
<feature type="region of interest" description="Disordered" evidence="2">
    <location>
        <begin position="67"/>
        <end position="90"/>
    </location>
</feature>
<dbReference type="EMBL" id="BRYB01006295">
    <property type="protein sequence ID" value="GMI54559.1"/>
    <property type="molecule type" value="Genomic_DNA"/>
</dbReference>
<evidence type="ECO:0000256" key="1">
    <source>
        <dbReference type="ARBA" id="ARBA00006658"/>
    </source>
</evidence>
<protein>
    <recommendedName>
        <fullName evidence="5">TIP41-like protein</fullName>
    </recommendedName>
</protein>
<evidence type="ECO:0000256" key="2">
    <source>
        <dbReference type="SAM" id="MobiDB-lite"/>
    </source>
</evidence>
<dbReference type="PANTHER" id="PTHR21021">
    <property type="entry name" value="GAF/PUTATIVE CYTOSKELETAL PROTEIN"/>
    <property type="match status" value="1"/>
</dbReference>